<evidence type="ECO:0000313" key="3">
    <source>
        <dbReference type="Proteomes" id="UP000245051"/>
    </source>
</evidence>
<evidence type="ECO:0000256" key="1">
    <source>
        <dbReference type="SAM" id="MobiDB-lite"/>
    </source>
</evidence>
<proteinExistence type="predicted"/>
<dbReference type="EMBL" id="CP029254">
    <property type="protein sequence ID" value="AWK09099.1"/>
    <property type="molecule type" value="Genomic_DNA"/>
</dbReference>
<reference evidence="2 3" key="1">
    <citation type="submission" date="2018-05" db="EMBL/GenBank/DDBJ databases">
        <title>Complete genome sequence of the Type Strain of Streptomyces spongiicola HNM0071, the producer of staurosporine.</title>
        <authorList>
            <person name="Zhou S."/>
            <person name="Huang X."/>
        </authorList>
    </citation>
    <scope>NUCLEOTIDE SEQUENCE [LARGE SCALE GENOMIC DNA]</scope>
    <source>
        <strain evidence="2 3">HNM0071</strain>
    </source>
</reference>
<dbReference type="Proteomes" id="UP000245051">
    <property type="component" value="Chromosome"/>
</dbReference>
<organism evidence="2 3">
    <name type="scientific">Streptomyces spongiicola</name>
    <dbReference type="NCBI Taxonomy" id="1690221"/>
    <lineage>
        <taxon>Bacteria</taxon>
        <taxon>Bacillati</taxon>
        <taxon>Actinomycetota</taxon>
        <taxon>Actinomycetes</taxon>
        <taxon>Kitasatosporales</taxon>
        <taxon>Streptomycetaceae</taxon>
        <taxon>Streptomyces</taxon>
    </lineage>
</organism>
<accession>A0ABM6V5B4</accession>
<evidence type="ECO:0000313" key="2">
    <source>
        <dbReference type="EMBL" id="AWK09099.1"/>
    </source>
</evidence>
<keyword evidence="3" id="KW-1185">Reference proteome</keyword>
<name>A0ABM6V5B4_9ACTN</name>
<protein>
    <submittedName>
        <fullName evidence="2">Uncharacterized protein</fullName>
    </submittedName>
</protein>
<feature type="compositionally biased region" description="Low complexity" evidence="1">
    <location>
        <begin position="79"/>
        <end position="89"/>
    </location>
</feature>
<feature type="region of interest" description="Disordered" evidence="1">
    <location>
        <begin position="26"/>
        <end position="96"/>
    </location>
</feature>
<sequence length="96" mass="9648">MWAVGSGQWAVGSGQWAVGSGRWALRPLRRGRPGPGGAHGTGAPAHRRVRRGPPPTSPGHRPASPPTGSLPRVGKEPAAETAFATPRAAGPAGAHG</sequence>
<gene>
    <name evidence="2" type="ORF">DDQ41_09400</name>
</gene>